<dbReference type="OrthoDB" id="6614349at2759"/>
<dbReference type="InterPro" id="IPR012337">
    <property type="entry name" value="RNaseH-like_sf"/>
</dbReference>
<evidence type="ECO:0000313" key="3">
    <source>
        <dbReference type="Proteomes" id="UP000475862"/>
    </source>
</evidence>
<evidence type="ECO:0000259" key="1">
    <source>
        <dbReference type="Pfam" id="PF14291"/>
    </source>
</evidence>
<dbReference type="PANTHER" id="PTHR45749">
    <property type="match status" value="1"/>
</dbReference>
<dbReference type="InterPro" id="IPR025398">
    <property type="entry name" value="DUF4371"/>
</dbReference>
<dbReference type="AlphaFoldDB" id="A0A6G0TQR3"/>
<organism evidence="2 3">
    <name type="scientific">Aphis glycines</name>
    <name type="common">Soybean aphid</name>
    <dbReference type="NCBI Taxonomy" id="307491"/>
    <lineage>
        <taxon>Eukaryota</taxon>
        <taxon>Metazoa</taxon>
        <taxon>Ecdysozoa</taxon>
        <taxon>Arthropoda</taxon>
        <taxon>Hexapoda</taxon>
        <taxon>Insecta</taxon>
        <taxon>Pterygota</taxon>
        <taxon>Neoptera</taxon>
        <taxon>Paraneoptera</taxon>
        <taxon>Hemiptera</taxon>
        <taxon>Sternorrhyncha</taxon>
        <taxon>Aphidomorpha</taxon>
        <taxon>Aphidoidea</taxon>
        <taxon>Aphididae</taxon>
        <taxon>Aphidini</taxon>
        <taxon>Aphis</taxon>
        <taxon>Aphis</taxon>
    </lineage>
</organism>
<keyword evidence="3" id="KW-1185">Reference proteome</keyword>
<reference evidence="2 3" key="1">
    <citation type="submission" date="2019-08" db="EMBL/GenBank/DDBJ databases">
        <title>The genome of the soybean aphid Biotype 1, its phylome, world population structure and adaptation to the North American continent.</title>
        <authorList>
            <person name="Giordano R."/>
            <person name="Donthu R.K."/>
            <person name="Hernandez A.G."/>
            <person name="Wright C.L."/>
            <person name="Zimin A.V."/>
        </authorList>
    </citation>
    <scope>NUCLEOTIDE SEQUENCE [LARGE SCALE GENOMIC DNA]</scope>
    <source>
        <tissue evidence="2">Whole aphids</tissue>
    </source>
</reference>
<protein>
    <recommendedName>
        <fullName evidence="1">DUF4371 domain-containing protein</fullName>
    </recommendedName>
</protein>
<dbReference type="EMBL" id="VYZN01000024">
    <property type="protein sequence ID" value="KAE9536152.1"/>
    <property type="molecule type" value="Genomic_DNA"/>
</dbReference>
<accession>A0A6G0TQR3</accession>
<sequence length="428" mass="48694">MSSILRSFVDFSESQMVNIPTTNVDTVENVKILLLPGCEPTVSTSTDNNLRINIYFPSHFKPVNLKIQITGTIIDTENYTKNILLPGGCKKIDESHIDINYFILNQLIHNVNKINFYKTGRKCGKYFRKLPRSIFTRTLHNGQTTNREKSSLRNLKYGLKNWGKCEEKVKCHEEDQVHGESIRIWFSRTQNSEIKSKLDYWTNVLHRVIATVTSLAERGLPFRGKNNEFGSVHNGNYMGSLELIAKFDPFLSGHISKYGNKGKGNVSYLSSIICDEFLSLMNNLVLKKIVIEIIEAKYFSIIVDSTPDISKQDQLTVVTRYIKPNGNSEERFLTFLSAVGHKVEQMEEALIDKFKELDIDIKNCRGQAYDNASNMSGKYNGLQARIKKYSKNANFVSCAAHSLNLIGSNAAEINKLIYLSFIFLIKLN</sequence>
<dbReference type="Pfam" id="PF14291">
    <property type="entry name" value="DUF4371"/>
    <property type="match status" value="1"/>
</dbReference>
<name>A0A6G0TQR3_APHGL</name>
<proteinExistence type="predicted"/>
<dbReference type="Proteomes" id="UP000475862">
    <property type="component" value="Unassembled WGS sequence"/>
</dbReference>
<dbReference type="PANTHER" id="PTHR45749:SF23">
    <property type="entry name" value="ZINC FINGER MYM-TYPE PROTEIN 1-LIKE"/>
    <property type="match status" value="1"/>
</dbReference>
<dbReference type="SUPFAM" id="SSF53098">
    <property type="entry name" value="Ribonuclease H-like"/>
    <property type="match status" value="1"/>
</dbReference>
<gene>
    <name evidence="2" type="ORF">AGLY_007375</name>
</gene>
<comment type="caution">
    <text evidence="2">The sequence shown here is derived from an EMBL/GenBank/DDBJ whole genome shotgun (WGS) entry which is preliminary data.</text>
</comment>
<evidence type="ECO:0000313" key="2">
    <source>
        <dbReference type="EMBL" id="KAE9536152.1"/>
    </source>
</evidence>
<feature type="domain" description="DUF4371" evidence="1">
    <location>
        <begin position="167"/>
        <end position="381"/>
    </location>
</feature>